<reference evidence="3" key="1">
    <citation type="submission" date="2017-01" db="EMBL/GenBank/DDBJ databases">
        <title>Comparative genomics of anhydrobiosis in the tardigrade Hypsibius dujardini.</title>
        <authorList>
            <person name="Yoshida Y."/>
            <person name="Koutsovoulos G."/>
            <person name="Laetsch D."/>
            <person name="Stevens L."/>
            <person name="Kumar S."/>
            <person name="Horikawa D."/>
            <person name="Ishino K."/>
            <person name="Komine S."/>
            <person name="Tomita M."/>
            <person name="Blaxter M."/>
            <person name="Arakawa K."/>
        </authorList>
    </citation>
    <scope>NUCLEOTIDE SEQUENCE [LARGE SCALE GENOMIC DNA]</scope>
    <source>
        <strain evidence="3">Z151</strain>
    </source>
</reference>
<gene>
    <name evidence="2" type="ORF">BV898_19944</name>
</gene>
<protein>
    <submittedName>
        <fullName evidence="2">Uncharacterized protein</fullName>
    </submittedName>
</protein>
<evidence type="ECO:0000256" key="1">
    <source>
        <dbReference type="SAM" id="MobiDB-lite"/>
    </source>
</evidence>
<comment type="caution">
    <text evidence="2">The sequence shown here is derived from an EMBL/GenBank/DDBJ whole genome shotgun (WGS) entry which is preliminary data.</text>
</comment>
<feature type="compositionally biased region" description="Polar residues" evidence="1">
    <location>
        <begin position="50"/>
        <end position="63"/>
    </location>
</feature>
<evidence type="ECO:0000313" key="2">
    <source>
        <dbReference type="EMBL" id="OWA55560.1"/>
    </source>
</evidence>
<accession>A0A9X6NJV2</accession>
<dbReference type="EMBL" id="MTYJ01000967">
    <property type="protein sequence ID" value="OWA55560.1"/>
    <property type="molecule type" value="Genomic_DNA"/>
</dbReference>
<keyword evidence="3" id="KW-1185">Reference proteome</keyword>
<dbReference type="AlphaFoldDB" id="A0A9X6NJV2"/>
<organism evidence="2 3">
    <name type="scientific">Hypsibius exemplaris</name>
    <name type="common">Freshwater tardigrade</name>
    <dbReference type="NCBI Taxonomy" id="2072580"/>
    <lineage>
        <taxon>Eukaryota</taxon>
        <taxon>Metazoa</taxon>
        <taxon>Ecdysozoa</taxon>
        <taxon>Tardigrada</taxon>
        <taxon>Eutardigrada</taxon>
        <taxon>Parachela</taxon>
        <taxon>Hypsibioidea</taxon>
        <taxon>Hypsibiidae</taxon>
        <taxon>Hypsibius</taxon>
    </lineage>
</organism>
<feature type="region of interest" description="Disordered" evidence="1">
    <location>
        <begin position="37"/>
        <end position="63"/>
    </location>
</feature>
<dbReference type="Proteomes" id="UP000192578">
    <property type="component" value="Unassembled WGS sequence"/>
</dbReference>
<evidence type="ECO:0000313" key="3">
    <source>
        <dbReference type="Proteomes" id="UP000192578"/>
    </source>
</evidence>
<proteinExistence type="predicted"/>
<feature type="non-terminal residue" evidence="2">
    <location>
        <position position="63"/>
    </location>
</feature>
<name>A0A9X6NJV2_HYPEX</name>
<sequence>MASFPISAKHYVNKLFKHGTSIPGRVARKALGAKSVPVSPRTMESPEHIFQSNATSGTIVTYS</sequence>